<keyword evidence="2" id="KW-1185">Reference proteome</keyword>
<protein>
    <submittedName>
        <fullName evidence="1">Uncharacterized protein</fullName>
    </submittedName>
</protein>
<name>A0A0V0RP65_9BILA</name>
<dbReference type="EMBL" id="JYDL01000111">
    <property type="protein sequence ID" value="KRX16242.1"/>
    <property type="molecule type" value="Genomic_DNA"/>
</dbReference>
<evidence type="ECO:0000313" key="2">
    <source>
        <dbReference type="Proteomes" id="UP000054630"/>
    </source>
</evidence>
<proteinExistence type="predicted"/>
<evidence type="ECO:0000313" key="1">
    <source>
        <dbReference type="EMBL" id="KRX16242.1"/>
    </source>
</evidence>
<comment type="caution">
    <text evidence="1">The sequence shown here is derived from an EMBL/GenBank/DDBJ whole genome shotgun (WGS) entry which is preliminary data.</text>
</comment>
<organism evidence="1 2">
    <name type="scientific">Trichinella nelsoni</name>
    <dbReference type="NCBI Taxonomy" id="6336"/>
    <lineage>
        <taxon>Eukaryota</taxon>
        <taxon>Metazoa</taxon>
        <taxon>Ecdysozoa</taxon>
        <taxon>Nematoda</taxon>
        <taxon>Enoplea</taxon>
        <taxon>Dorylaimia</taxon>
        <taxon>Trichinellida</taxon>
        <taxon>Trichinellidae</taxon>
        <taxon>Trichinella</taxon>
    </lineage>
</organism>
<dbReference type="OrthoDB" id="10459549at2759"/>
<dbReference type="AlphaFoldDB" id="A0A0V0RP65"/>
<sequence length="158" mass="17912">MHCCLSLIVIGRLKAPPLSPLSIQLSNKHRSDLVGVAWEKMQITKLTERISDKGIKRKKMKRILKESIRKLAKEKQNTTLTSNTADRNEIVSKMTTTTTLLEGEHAFLSPCNLPKICQLELSWECEKRIAIAIACLVPFNISRLLNVALLQFFQKLIS</sequence>
<gene>
    <name evidence="1" type="ORF">T07_10237</name>
</gene>
<dbReference type="Proteomes" id="UP000054630">
    <property type="component" value="Unassembled WGS sequence"/>
</dbReference>
<reference evidence="1 2" key="1">
    <citation type="submission" date="2015-01" db="EMBL/GenBank/DDBJ databases">
        <title>Evolution of Trichinella species and genotypes.</title>
        <authorList>
            <person name="Korhonen P.K."/>
            <person name="Edoardo P."/>
            <person name="Giuseppe L.R."/>
            <person name="Gasser R.B."/>
        </authorList>
    </citation>
    <scope>NUCLEOTIDE SEQUENCE [LARGE SCALE GENOMIC DNA]</scope>
    <source>
        <strain evidence="1">ISS37</strain>
    </source>
</reference>
<accession>A0A0V0RP65</accession>